<comment type="caution">
    <text evidence="4">The sequence shown here is derived from an EMBL/GenBank/DDBJ whole genome shotgun (WGS) entry which is preliminary data.</text>
</comment>
<dbReference type="RefSeq" id="WP_136598526.1">
    <property type="nucleotide sequence ID" value="NZ_STGV01000003.1"/>
</dbReference>
<name>A0A4S8NZA4_9HYPH</name>
<dbReference type="PANTHER" id="PTHR43976:SF16">
    <property type="entry name" value="SHORT-CHAIN DEHYDROGENASE_REDUCTASE FAMILY PROTEIN"/>
    <property type="match status" value="1"/>
</dbReference>
<dbReference type="PANTHER" id="PTHR43976">
    <property type="entry name" value="SHORT CHAIN DEHYDROGENASE"/>
    <property type="match status" value="1"/>
</dbReference>
<proteinExistence type="inferred from homology"/>
<gene>
    <name evidence="4" type="ORF">FAA97_10740</name>
</gene>
<dbReference type="Pfam" id="PF00106">
    <property type="entry name" value="adh_short"/>
    <property type="match status" value="1"/>
</dbReference>
<keyword evidence="5" id="KW-1185">Reference proteome</keyword>
<dbReference type="OrthoDB" id="9793825at2"/>
<dbReference type="Gene3D" id="3.40.50.720">
    <property type="entry name" value="NAD(P)-binding Rossmann-like Domain"/>
    <property type="match status" value="1"/>
</dbReference>
<dbReference type="InterPro" id="IPR036291">
    <property type="entry name" value="NAD(P)-bd_dom_sf"/>
</dbReference>
<organism evidence="4 5">
    <name type="scientific">Peteryoungia ipomoeae</name>
    <dbReference type="NCBI Taxonomy" id="1210932"/>
    <lineage>
        <taxon>Bacteria</taxon>
        <taxon>Pseudomonadati</taxon>
        <taxon>Pseudomonadota</taxon>
        <taxon>Alphaproteobacteria</taxon>
        <taxon>Hyphomicrobiales</taxon>
        <taxon>Rhizobiaceae</taxon>
        <taxon>Peteryoungia</taxon>
    </lineage>
</organism>
<dbReference type="InterPro" id="IPR002347">
    <property type="entry name" value="SDR_fam"/>
</dbReference>
<evidence type="ECO:0000256" key="1">
    <source>
        <dbReference type="ARBA" id="ARBA00006484"/>
    </source>
</evidence>
<evidence type="ECO:0000256" key="2">
    <source>
        <dbReference type="ARBA" id="ARBA00023002"/>
    </source>
</evidence>
<dbReference type="SUPFAM" id="SSF51735">
    <property type="entry name" value="NAD(P)-binding Rossmann-fold domains"/>
    <property type="match status" value="1"/>
</dbReference>
<evidence type="ECO:0000313" key="5">
    <source>
        <dbReference type="Proteomes" id="UP000308828"/>
    </source>
</evidence>
<dbReference type="CDD" id="cd05374">
    <property type="entry name" value="17beta-HSD-like_SDR_c"/>
    <property type="match status" value="1"/>
</dbReference>
<dbReference type="AlphaFoldDB" id="A0A4S8NZA4"/>
<evidence type="ECO:0000256" key="3">
    <source>
        <dbReference type="RuleBase" id="RU000363"/>
    </source>
</evidence>
<comment type="similarity">
    <text evidence="1 3">Belongs to the short-chain dehydrogenases/reductases (SDR) family.</text>
</comment>
<dbReference type="PRINTS" id="PR00081">
    <property type="entry name" value="GDHRDH"/>
</dbReference>
<dbReference type="InterPro" id="IPR051911">
    <property type="entry name" value="SDR_oxidoreductase"/>
</dbReference>
<dbReference type="EMBL" id="STGV01000003">
    <property type="protein sequence ID" value="THV23083.1"/>
    <property type="molecule type" value="Genomic_DNA"/>
</dbReference>
<protein>
    <submittedName>
        <fullName evidence="4">SDR family oxidoreductase</fullName>
    </submittedName>
</protein>
<sequence length="251" mass="26298">MNSILITGASAGFGLATANLFLDRGWRVIAGMRTPRSDVLPASDRLEVVALDVTDPLAIEAAVKQAGSIDVLVNNAGIGWMNAVEGTSSETARALFETNTYGPMALMQAVLPQMRERRSGVIINVSSSVTLKPLPLLSAYTASKAALNALTEVSALELAPFDIRVRIVLPGRAPTTSFGDTARARMQEQGGFPEPYLPVVKAVMDAWANESEAEVTQAIDVAEAVWQAATDPASPLRIPAGADAVALALAG</sequence>
<accession>A0A4S8NZA4</accession>
<keyword evidence="2" id="KW-0560">Oxidoreductase</keyword>
<dbReference type="GO" id="GO:0016491">
    <property type="term" value="F:oxidoreductase activity"/>
    <property type="evidence" value="ECO:0007669"/>
    <property type="project" value="UniProtKB-KW"/>
</dbReference>
<evidence type="ECO:0000313" key="4">
    <source>
        <dbReference type="EMBL" id="THV23083.1"/>
    </source>
</evidence>
<reference evidence="4 5" key="1">
    <citation type="submission" date="2019-04" db="EMBL/GenBank/DDBJ databases">
        <title>Genome sequence of strain shin9-1.</title>
        <authorList>
            <person name="Gao J."/>
            <person name="Sun J."/>
        </authorList>
    </citation>
    <scope>NUCLEOTIDE SEQUENCE [LARGE SCALE GENOMIC DNA]</scope>
    <source>
        <strain evidence="5">shin9-1</strain>
    </source>
</reference>
<dbReference type="PRINTS" id="PR00080">
    <property type="entry name" value="SDRFAMILY"/>
</dbReference>
<dbReference type="Proteomes" id="UP000308828">
    <property type="component" value="Unassembled WGS sequence"/>
</dbReference>